<dbReference type="Proteomes" id="UP000326759">
    <property type="component" value="Unassembled WGS sequence"/>
</dbReference>
<protein>
    <submittedName>
        <fullName evidence="2">Uncharacterized protein</fullName>
    </submittedName>
</protein>
<evidence type="ECO:0000256" key="1">
    <source>
        <dbReference type="SAM" id="Phobius"/>
    </source>
</evidence>
<keyword evidence="1" id="KW-0472">Membrane</keyword>
<gene>
    <name evidence="2" type="ORF">Anas_14215</name>
</gene>
<feature type="non-terminal residue" evidence="2">
    <location>
        <position position="152"/>
    </location>
</feature>
<comment type="caution">
    <text evidence="2">The sequence shown here is derived from an EMBL/GenBank/DDBJ whole genome shotgun (WGS) entry which is preliminary data.</text>
</comment>
<proteinExistence type="predicted"/>
<keyword evidence="3" id="KW-1185">Reference proteome</keyword>
<name>A0A5N5T8E6_9CRUS</name>
<reference evidence="2 3" key="1">
    <citation type="journal article" date="2019" name="PLoS Biol.">
        <title>Sex chromosomes control vertical transmission of feminizing Wolbachia symbionts in an isopod.</title>
        <authorList>
            <person name="Becking T."/>
            <person name="Chebbi M.A."/>
            <person name="Giraud I."/>
            <person name="Moumen B."/>
            <person name="Laverre T."/>
            <person name="Caubet Y."/>
            <person name="Peccoud J."/>
            <person name="Gilbert C."/>
            <person name="Cordaux R."/>
        </authorList>
    </citation>
    <scope>NUCLEOTIDE SEQUENCE [LARGE SCALE GENOMIC DNA]</scope>
    <source>
        <strain evidence="2">ANa2</strain>
        <tissue evidence="2">Whole body excluding digestive tract and cuticle</tissue>
    </source>
</reference>
<evidence type="ECO:0000313" key="3">
    <source>
        <dbReference type="Proteomes" id="UP000326759"/>
    </source>
</evidence>
<keyword evidence="1" id="KW-1133">Transmembrane helix</keyword>
<dbReference type="AlphaFoldDB" id="A0A5N5T8E6"/>
<dbReference type="OrthoDB" id="6132759at2759"/>
<feature type="transmembrane region" description="Helical" evidence="1">
    <location>
        <begin position="107"/>
        <end position="128"/>
    </location>
</feature>
<organism evidence="2 3">
    <name type="scientific">Armadillidium nasatum</name>
    <dbReference type="NCBI Taxonomy" id="96803"/>
    <lineage>
        <taxon>Eukaryota</taxon>
        <taxon>Metazoa</taxon>
        <taxon>Ecdysozoa</taxon>
        <taxon>Arthropoda</taxon>
        <taxon>Crustacea</taxon>
        <taxon>Multicrustacea</taxon>
        <taxon>Malacostraca</taxon>
        <taxon>Eumalacostraca</taxon>
        <taxon>Peracarida</taxon>
        <taxon>Isopoda</taxon>
        <taxon>Oniscidea</taxon>
        <taxon>Crinocheta</taxon>
        <taxon>Armadillidiidae</taxon>
        <taxon>Armadillidium</taxon>
    </lineage>
</organism>
<accession>A0A5N5T8E6</accession>
<dbReference type="EMBL" id="SEYY01007484">
    <property type="protein sequence ID" value="KAB7502449.1"/>
    <property type="molecule type" value="Genomic_DNA"/>
</dbReference>
<sequence>MILKGWYTSYKTFEMHGQNYELSYQALTTWLALGGLFYRKPTKMLPFSADECNPLNMTSMSMNMTSLNMNMTSLNNNTFGKLNSFTNGSIEDAGTESFFVQLYQISYTLNAVIGSVTCVVLAAIVSWITDSVILGNDIQSLDLVLFIRSCDL</sequence>
<evidence type="ECO:0000313" key="2">
    <source>
        <dbReference type="EMBL" id="KAB7502449.1"/>
    </source>
</evidence>
<keyword evidence="1" id="KW-0812">Transmembrane</keyword>